<comment type="caution">
    <text evidence="1">The sequence shown here is derived from an EMBL/GenBank/DDBJ whole genome shotgun (WGS) entry which is preliminary data.</text>
</comment>
<gene>
    <name evidence="1" type="ORF">CAL29_27215</name>
</gene>
<reference evidence="2" key="1">
    <citation type="submission" date="2017-05" db="EMBL/GenBank/DDBJ databases">
        <title>Complete and WGS of Bordetella genogroups.</title>
        <authorList>
            <person name="Spilker T."/>
            <person name="Lipuma J."/>
        </authorList>
    </citation>
    <scope>NUCLEOTIDE SEQUENCE [LARGE SCALE GENOMIC DNA]</scope>
    <source>
        <strain evidence="2">AU16122</strain>
    </source>
</reference>
<evidence type="ECO:0000313" key="1">
    <source>
        <dbReference type="EMBL" id="OZI31582.1"/>
    </source>
</evidence>
<proteinExistence type="predicted"/>
<evidence type="ECO:0008006" key="3">
    <source>
        <dbReference type="Google" id="ProtNLM"/>
    </source>
</evidence>
<evidence type="ECO:0000313" key="2">
    <source>
        <dbReference type="Proteomes" id="UP000216020"/>
    </source>
</evidence>
<accession>A0A261S3R7</accession>
<sequence length="136" mass="15235">MNLDRIERLAGLLARHGLSELACRDSDDEIVLKRDVRSRVPRALRADRIAVLSPWVGKLSWRNPNRLDESAREDESLPAGRAVAWIVAGPLIRPVRIATDSRLARRELAEGAVVGYGDTIAFIEPLEQRTDTWIST</sequence>
<organism evidence="1 2">
    <name type="scientific">Bordetella genomosp. 10</name>
    <dbReference type="NCBI Taxonomy" id="1416804"/>
    <lineage>
        <taxon>Bacteria</taxon>
        <taxon>Pseudomonadati</taxon>
        <taxon>Pseudomonadota</taxon>
        <taxon>Betaproteobacteria</taxon>
        <taxon>Burkholderiales</taxon>
        <taxon>Alcaligenaceae</taxon>
        <taxon>Bordetella</taxon>
    </lineage>
</organism>
<dbReference type="EMBL" id="NEVM01000005">
    <property type="protein sequence ID" value="OZI31582.1"/>
    <property type="molecule type" value="Genomic_DNA"/>
</dbReference>
<dbReference type="AlphaFoldDB" id="A0A261S3R7"/>
<protein>
    <recommendedName>
        <fullName evidence="3">Lipoyl-binding domain-containing protein</fullName>
    </recommendedName>
</protein>
<dbReference type="Proteomes" id="UP000216020">
    <property type="component" value="Unassembled WGS sequence"/>
</dbReference>
<keyword evidence="2" id="KW-1185">Reference proteome</keyword>
<name>A0A261S3R7_9BORD</name>
<dbReference type="OrthoDB" id="7282653at2"/>
<dbReference type="RefSeq" id="WP_094855989.1">
    <property type="nucleotide sequence ID" value="NZ_NEVM01000005.1"/>
</dbReference>